<dbReference type="CDD" id="cd14014">
    <property type="entry name" value="STKc_PknB_like"/>
    <property type="match status" value="1"/>
</dbReference>
<dbReference type="InterPro" id="IPR011009">
    <property type="entry name" value="Kinase-like_dom_sf"/>
</dbReference>
<dbReference type="EC" id="2.7.11.1" evidence="1"/>
<dbReference type="InterPro" id="IPR008271">
    <property type="entry name" value="Ser/Thr_kinase_AS"/>
</dbReference>
<dbReference type="Pfam" id="PF00069">
    <property type="entry name" value="Pkinase"/>
    <property type="match status" value="1"/>
</dbReference>
<dbReference type="PROSITE" id="PS50011">
    <property type="entry name" value="PROTEIN_KINASE_DOM"/>
    <property type="match status" value="1"/>
</dbReference>
<dbReference type="Proteomes" id="UP001193081">
    <property type="component" value="Unassembled WGS sequence"/>
</dbReference>
<dbReference type="Gene3D" id="3.30.200.20">
    <property type="entry name" value="Phosphorylase Kinase, domain 1"/>
    <property type="match status" value="1"/>
</dbReference>
<evidence type="ECO:0000313" key="10">
    <source>
        <dbReference type="EMBL" id="MBP1464918.1"/>
    </source>
</evidence>
<proteinExistence type="predicted"/>
<dbReference type="PANTHER" id="PTHR24363">
    <property type="entry name" value="SERINE/THREONINE PROTEIN KINASE"/>
    <property type="match status" value="1"/>
</dbReference>
<evidence type="ECO:0000256" key="3">
    <source>
        <dbReference type="ARBA" id="ARBA00022679"/>
    </source>
</evidence>
<keyword evidence="2 10" id="KW-0723">Serine/threonine-protein kinase</keyword>
<dbReference type="SMART" id="SM00220">
    <property type="entry name" value="S_TKc"/>
    <property type="match status" value="1"/>
</dbReference>
<organism evidence="10 11">
    <name type="scientific">Candidatus Chloroploca mongolica</name>
    <dbReference type="NCBI Taxonomy" id="2528176"/>
    <lineage>
        <taxon>Bacteria</taxon>
        <taxon>Bacillati</taxon>
        <taxon>Chloroflexota</taxon>
        <taxon>Chloroflexia</taxon>
        <taxon>Chloroflexales</taxon>
        <taxon>Chloroflexineae</taxon>
        <taxon>Oscillochloridaceae</taxon>
        <taxon>Candidatus Chloroploca</taxon>
    </lineage>
</organism>
<keyword evidence="3" id="KW-0808">Transferase</keyword>
<evidence type="ECO:0000256" key="2">
    <source>
        <dbReference type="ARBA" id="ARBA00022527"/>
    </source>
</evidence>
<evidence type="ECO:0000256" key="5">
    <source>
        <dbReference type="ARBA" id="ARBA00022777"/>
    </source>
</evidence>
<dbReference type="InterPro" id="IPR000719">
    <property type="entry name" value="Prot_kinase_dom"/>
</dbReference>
<sequence length="254" mass="28657">MGKLYLATDDNLFDRPVIVKMICNYSDSGDPRNRRQARAMFQDEACTLASLDYPAFPRIYDYFEDDSDAYIILEYIVGKDLEDQLTHNDAYGHFMPGAPYAQAKVLQWAIDLCRALEYLALVQPYPVVHHDIKPANLLIDQHGLIRLVDFGTAHPSGVGYEPMVRNGQTGHYGTRGYAPCEQYRGETEPRSDIFALGATLYHLVTDDDPRMHPGSFPKLKQLGAFGDLLQAMLDPEVTRRPCAGHVRAYLETLV</sequence>
<keyword evidence="4" id="KW-0547">Nucleotide-binding</keyword>
<keyword evidence="5 10" id="KW-0418">Kinase</keyword>
<evidence type="ECO:0000313" key="11">
    <source>
        <dbReference type="Proteomes" id="UP001193081"/>
    </source>
</evidence>
<dbReference type="SUPFAM" id="SSF56112">
    <property type="entry name" value="Protein kinase-like (PK-like)"/>
    <property type="match status" value="1"/>
</dbReference>
<comment type="catalytic activity">
    <reaction evidence="8">
        <text>L-seryl-[protein] + ATP = O-phospho-L-seryl-[protein] + ADP + H(+)</text>
        <dbReference type="Rhea" id="RHEA:17989"/>
        <dbReference type="Rhea" id="RHEA-COMP:9863"/>
        <dbReference type="Rhea" id="RHEA-COMP:11604"/>
        <dbReference type="ChEBI" id="CHEBI:15378"/>
        <dbReference type="ChEBI" id="CHEBI:29999"/>
        <dbReference type="ChEBI" id="CHEBI:30616"/>
        <dbReference type="ChEBI" id="CHEBI:83421"/>
        <dbReference type="ChEBI" id="CHEBI:456216"/>
        <dbReference type="EC" id="2.7.11.1"/>
    </reaction>
</comment>
<dbReference type="PROSITE" id="PS00108">
    <property type="entry name" value="PROTEIN_KINASE_ST"/>
    <property type="match status" value="1"/>
</dbReference>
<dbReference type="PANTHER" id="PTHR24363:SF0">
    <property type="entry name" value="SERINE_THREONINE KINASE LIKE DOMAIN CONTAINING 1"/>
    <property type="match status" value="1"/>
</dbReference>
<evidence type="ECO:0000256" key="8">
    <source>
        <dbReference type="ARBA" id="ARBA00048679"/>
    </source>
</evidence>
<comment type="caution">
    <text evidence="10">The sequence shown here is derived from an EMBL/GenBank/DDBJ whole genome shotgun (WGS) entry which is preliminary data.</text>
</comment>
<dbReference type="GO" id="GO:0004674">
    <property type="term" value="F:protein serine/threonine kinase activity"/>
    <property type="evidence" value="ECO:0007669"/>
    <property type="project" value="UniProtKB-KW"/>
</dbReference>
<dbReference type="Gene3D" id="1.10.510.10">
    <property type="entry name" value="Transferase(Phosphotransferase) domain 1"/>
    <property type="match status" value="1"/>
</dbReference>
<accession>A0ABS4D658</accession>
<gene>
    <name evidence="10" type="ORF">EYB53_004265</name>
</gene>
<evidence type="ECO:0000256" key="7">
    <source>
        <dbReference type="ARBA" id="ARBA00047899"/>
    </source>
</evidence>
<evidence type="ECO:0000256" key="6">
    <source>
        <dbReference type="ARBA" id="ARBA00022840"/>
    </source>
</evidence>
<name>A0ABS4D658_9CHLR</name>
<evidence type="ECO:0000256" key="1">
    <source>
        <dbReference type="ARBA" id="ARBA00012513"/>
    </source>
</evidence>
<protein>
    <recommendedName>
        <fullName evidence="1">non-specific serine/threonine protein kinase</fullName>
        <ecNumber evidence="1">2.7.11.1</ecNumber>
    </recommendedName>
</protein>
<feature type="domain" description="Protein kinase" evidence="9">
    <location>
        <begin position="1"/>
        <end position="254"/>
    </location>
</feature>
<evidence type="ECO:0000256" key="4">
    <source>
        <dbReference type="ARBA" id="ARBA00022741"/>
    </source>
</evidence>
<comment type="catalytic activity">
    <reaction evidence="7">
        <text>L-threonyl-[protein] + ATP = O-phospho-L-threonyl-[protein] + ADP + H(+)</text>
        <dbReference type="Rhea" id="RHEA:46608"/>
        <dbReference type="Rhea" id="RHEA-COMP:11060"/>
        <dbReference type="Rhea" id="RHEA-COMP:11605"/>
        <dbReference type="ChEBI" id="CHEBI:15378"/>
        <dbReference type="ChEBI" id="CHEBI:30013"/>
        <dbReference type="ChEBI" id="CHEBI:30616"/>
        <dbReference type="ChEBI" id="CHEBI:61977"/>
        <dbReference type="ChEBI" id="CHEBI:456216"/>
        <dbReference type="EC" id="2.7.11.1"/>
    </reaction>
</comment>
<keyword evidence="11" id="KW-1185">Reference proteome</keyword>
<dbReference type="EMBL" id="SIJK02000005">
    <property type="protein sequence ID" value="MBP1464918.1"/>
    <property type="molecule type" value="Genomic_DNA"/>
</dbReference>
<evidence type="ECO:0000259" key="9">
    <source>
        <dbReference type="PROSITE" id="PS50011"/>
    </source>
</evidence>
<reference evidence="10 11" key="1">
    <citation type="submission" date="2021-03" db="EMBL/GenBank/DDBJ databases">
        <authorList>
            <person name="Grouzdev D.S."/>
        </authorList>
    </citation>
    <scope>NUCLEOTIDE SEQUENCE [LARGE SCALE GENOMIC DNA]</scope>
    <source>
        <strain evidence="10 11">M50-1</strain>
    </source>
</reference>
<keyword evidence="6" id="KW-0067">ATP-binding</keyword>